<sequence length="309" mass="33708">MGRRVLAAGGVVWRRVDDRIQVLLVYRKKFRDLSFAKGKLDPGETFPETAVREIAEETGIRGELGPPLGCVEYHLPSGREKLVHYWAVEATPEAIEASDFTPNKEIAALEWLSLKKARKKVSYPVDREVLTRFEELIAADGLDTFPIVLLRHGTAGSAPVDSERPLAPRGEKQAKAAVRPLKAFGVRRIIASSALRCQQTVAPLSKKLGRRVHVSDAISQDAWAAQDGDVASIVAKRIRKQKGAVLCSHGPVLPEIMEAIASETGTPPSTELRRAAALETGSFTVVHVRRGGEVAAIETHAPLSDRRPT</sequence>
<dbReference type="SMART" id="SM00855">
    <property type="entry name" value="PGAM"/>
    <property type="match status" value="1"/>
</dbReference>
<name>A0A916Y6K3_9MICO</name>
<dbReference type="RefSeq" id="WP_188711273.1">
    <property type="nucleotide sequence ID" value="NZ_BMHO01000001.1"/>
</dbReference>
<dbReference type="InterPro" id="IPR013078">
    <property type="entry name" value="His_Pase_superF_clade-1"/>
</dbReference>
<evidence type="ECO:0000259" key="2">
    <source>
        <dbReference type="PROSITE" id="PS51462"/>
    </source>
</evidence>
<organism evidence="3 4">
    <name type="scientific">Microbacterium faecale</name>
    <dbReference type="NCBI Taxonomy" id="1804630"/>
    <lineage>
        <taxon>Bacteria</taxon>
        <taxon>Bacillati</taxon>
        <taxon>Actinomycetota</taxon>
        <taxon>Actinomycetes</taxon>
        <taxon>Micrococcales</taxon>
        <taxon>Microbacteriaceae</taxon>
        <taxon>Microbacterium</taxon>
    </lineage>
</organism>
<keyword evidence="4" id="KW-1185">Reference proteome</keyword>
<dbReference type="InterPro" id="IPR000086">
    <property type="entry name" value="NUDIX_hydrolase_dom"/>
</dbReference>
<comment type="caution">
    <text evidence="3">The sequence shown here is derived from an EMBL/GenBank/DDBJ whole genome shotgun (WGS) entry which is preliminary data.</text>
</comment>
<evidence type="ECO:0000313" key="4">
    <source>
        <dbReference type="Proteomes" id="UP000633205"/>
    </source>
</evidence>
<dbReference type="InterPro" id="IPR029033">
    <property type="entry name" value="His_PPase_superfam"/>
</dbReference>
<dbReference type="SUPFAM" id="SSF55811">
    <property type="entry name" value="Nudix"/>
    <property type="match status" value="1"/>
</dbReference>
<dbReference type="PANTHER" id="PTHR21340">
    <property type="entry name" value="DIADENOSINE 5,5-P1,P4-TETRAPHOSPHATE PYROPHOSPHOHYDROLASE MUTT"/>
    <property type="match status" value="1"/>
</dbReference>
<keyword evidence="1" id="KW-0378">Hydrolase</keyword>
<dbReference type="Pfam" id="PF00293">
    <property type="entry name" value="NUDIX"/>
    <property type="match status" value="1"/>
</dbReference>
<dbReference type="AlphaFoldDB" id="A0A916Y6K3"/>
<dbReference type="Gene3D" id="3.40.50.1240">
    <property type="entry name" value="Phosphoglycerate mutase-like"/>
    <property type="match status" value="1"/>
</dbReference>
<dbReference type="GO" id="GO:0006167">
    <property type="term" value="P:AMP biosynthetic process"/>
    <property type="evidence" value="ECO:0007669"/>
    <property type="project" value="TreeGrafter"/>
</dbReference>
<protein>
    <submittedName>
        <fullName evidence="3">ADP-ribose pyrophosphatase</fullName>
    </submittedName>
</protein>
<proteinExistence type="predicted"/>
<dbReference type="GO" id="GO:0006754">
    <property type="term" value="P:ATP biosynthetic process"/>
    <property type="evidence" value="ECO:0007669"/>
    <property type="project" value="TreeGrafter"/>
</dbReference>
<dbReference type="PANTHER" id="PTHR21340:SF0">
    <property type="entry name" value="BIS(5'-NUCLEOSYL)-TETRAPHOSPHATASE [ASYMMETRICAL]"/>
    <property type="match status" value="1"/>
</dbReference>
<dbReference type="GO" id="GO:0004081">
    <property type="term" value="F:bis(5'-nucleosyl)-tetraphosphatase (asymmetrical) activity"/>
    <property type="evidence" value="ECO:0007669"/>
    <property type="project" value="TreeGrafter"/>
</dbReference>
<dbReference type="PROSITE" id="PS00893">
    <property type="entry name" value="NUDIX_BOX"/>
    <property type="match status" value="1"/>
</dbReference>
<feature type="domain" description="Nudix hydrolase" evidence="2">
    <location>
        <begin position="3"/>
        <end position="134"/>
    </location>
</feature>
<dbReference type="Proteomes" id="UP000633205">
    <property type="component" value="Unassembled WGS sequence"/>
</dbReference>
<dbReference type="CDD" id="cd03673">
    <property type="entry name" value="NUDIX_Ap6A_hydrolase"/>
    <property type="match status" value="1"/>
</dbReference>
<dbReference type="PROSITE" id="PS51462">
    <property type="entry name" value="NUDIX"/>
    <property type="match status" value="1"/>
</dbReference>
<dbReference type="CDD" id="cd07067">
    <property type="entry name" value="HP_PGM_like"/>
    <property type="match status" value="1"/>
</dbReference>
<dbReference type="Pfam" id="PF00300">
    <property type="entry name" value="His_Phos_1"/>
    <property type="match status" value="1"/>
</dbReference>
<accession>A0A916Y6K3</accession>
<evidence type="ECO:0000313" key="3">
    <source>
        <dbReference type="EMBL" id="GGD32413.1"/>
    </source>
</evidence>
<reference evidence="3" key="1">
    <citation type="journal article" date="2014" name="Int. J. Syst. Evol. Microbiol.">
        <title>Complete genome sequence of Corynebacterium casei LMG S-19264T (=DSM 44701T), isolated from a smear-ripened cheese.</title>
        <authorList>
            <consortium name="US DOE Joint Genome Institute (JGI-PGF)"/>
            <person name="Walter F."/>
            <person name="Albersmeier A."/>
            <person name="Kalinowski J."/>
            <person name="Ruckert C."/>
        </authorList>
    </citation>
    <scope>NUCLEOTIDE SEQUENCE</scope>
    <source>
        <strain evidence="3">CGMCC 1.15152</strain>
    </source>
</reference>
<dbReference type="Gene3D" id="3.90.79.10">
    <property type="entry name" value="Nucleoside Triphosphate Pyrophosphohydrolase"/>
    <property type="match status" value="1"/>
</dbReference>
<dbReference type="InterPro" id="IPR020084">
    <property type="entry name" value="NUDIX_hydrolase_CS"/>
</dbReference>
<dbReference type="InterPro" id="IPR051325">
    <property type="entry name" value="Nudix_hydrolase_domain"/>
</dbReference>
<evidence type="ECO:0000256" key="1">
    <source>
        <dbReference type="ARBA" id="ARBA00022801"/>
    </source>
</evidence>
<reference evidence="3" key="2">
    <citation type="submission" date="2020-09" db="EMBL/GenBank/DDBJ databases">
        <authorList>
            <person name="Sun Q."/>
            <person name="Zhou Y."/>
        </authorList>
    </citation>
    <scope>NUCLEOTIDE SEQUENCE</scope>
    <source>
        <strain evidence="3">CGMCC 1.15152</strain>
    </source>
</reference>
<dbReference type="SUPFAM" id="SSF53254">
    <property type="entry name" value="Phosphoglycerate mutase-like"/>
    <property type="match status" value="1"/>
</dbReference>
<dbReference type="InterPro" id="IPR015797">
    <property type="entry name" value="NUDIX_hydrolase-like_dom_sf"/>
</dbReference>
<dbReference type="EMBL" id="BMHO01000001">
    <property type="protein sequence ID" value="GGD32413.1"/>
    <property type="molecule type" value="Genomic_DNA"/>
</dbReference>
<gene>
    <name evidence="3" type="ORF">GCM10010915_10940</name>
</gene>